<dbReference type="EMBL" id="NEVH01011193">
    <property type="protein sequence ID" value="PNF32022.1"/>
    <property type="molecule type" value="Genomic_DNA"/>
</dbReference>
<dbReference type="InterPro" id="IPR036397">
    <property type="entry name" value="RNaseH_sf"/>
</dbReference>
<dbReference type="PANTHER" id="PTHR47326:SF1">
    <property type="entry name" value="HTH PSQ-TYPE DOMAIN-CONTAINING PROTEIN"/>
    <property type="match status" value="1"/>
</dbReference>
<dbReference type="Gene3D" id="3.30.420.10">
    <property type="entry name" value="Ribonuclease H-like superfamily/Ribonuclease H"/>
    <property type="match status" value="1"/>
</dbReference>
<dbReference type="Proteomes" id="UP000235965">
    <property type="component" value="Unassembled WGS sequence"/>
</dbReference>
<reference evidence="1 2" key="1">
    <citation type="submission" date="2017-12" db="EMBL/GenBank/DDBJ databases">
        <title>Hemimetabolous genomes reveal molecular basis of termite eusociality.</title>
        <authorList>
            <person name="Harrison M.C."/>
            <person name="Jongepier E."/>
            <person name="Robertson H.M."/>
            <person name="Arning N."/>
            <person name="Bitard-Feildel T."/>
            <person name="Chao H."/>
            <person name="Childers C.P."/>
            <person name="Dinh H."/>
            <person name="Doddapaneni H."/>
            <person name="Dugan S."/>
            <person name="Gowin J."/>
            <person name="Greiner C."/>
            <person name="Han Y."/>
            <person name="Hu H."/>
            <person name="Hughes D.S.T."/>
            <person name="Huylmans A.-K."/>
            <person name="Kemena C."/>
            <person name="Kremer L.P.M."/>
            <person name="Lee S.L."/>
            <person name="Lopez-Ezquerra A."/>
            <person name="Mallet L."/>
            <person name="Monroy-Kuhn J.M."/>
            <person name="Moser A."/>
            <person name="Murali S.C."/>
            <person name="Muzny D.M."/>
            <person name="Otani S."/>
            <person name="Piulachs M.-D."/>
            <person name="Poelchau M."/>
            <person name="Qu J."/>
            <person name="Schaub F."/>
            <person name="Wada-Katsumata A."/>
            <person name="Worley K.C."/>
            <person name="Xie Q."/>
            <person name="Ylla G."/>
            <person name="Poulsen M."/>
            <person name="Gibbs R.A."/>
            <person name="Schal C."/>
            <person name="Richards S."/>
            <person name="Belles X."/>
            <person name="Korb J."/>
            <person name="Bornberg-Bauer E."/>
        </authorList>
    </citation>
    <scope>NUCLEOTIDE SEQUENCE [LARGE SCALE GENOMIC DNA]</scope>
    <source>
        <tissue evidence="1">Whole body</tissue>
    </source>
</reference>
<evidence type="ECO:0000313" key="1">
    <source>
        <dbReference type="EMBL" id="PNF32022.1"/>
    </source>
</evidence>
<accession>A0A2J7QTV2</accession>
<dbReference type="GO" id="GO:0003676">
    <property type="term" value="F:nucleic acid binding"/>
    <property type="evidence" value="ECO:0007669"/>
    <property type="project" value="InterPro"/>
</dbReference>
<proteinExistence type="predicted"/>
<organism evidence="1 2">
    <name type="scientific">Cryptotermes secundus</name>
    <dbReference type="NCBI Taxonomy" id="105785"/>
    <lineage>
        <taxon>Eukaryota</taxon>
        <taxon>Metazoa</taxon>
        <taxon>Ecdysozoa</taxon>
        <taxon>Arthropoda</taxon>
        <taxon>Hexapoda</taxon>
        <taxon>Insecta</taxon>
        <taxon>Pterygota</taxon>
        <taxon>Neoptera</taxon>
        <taxon>Polyneoptera</taxon>
        <taxon>Dictyoptera</taxon>
        <taxon>Blattodea</taxon>
        <taxon>Blattoidea</taxon>
        <taxon>Termitoidae</taxon>
        <taxon>Kalotermitidae</taxon>
        <taxon>Cryptotermitinae</taxon>
        <taxon>Cryptotermes</taxon>
    </lineage>
</organism>
<gene>
    <name evidence="1" type="ORF">B7P43_G06549</name>
</gene>
<name>A0A2J7QTV2_9NEOP</name>
<sequence>MVHRSPRTTQRCSGLSVRETTAHSRRSLINQVQFAIKYELGDVDKHKRVRHCLWFREFVHDNPRILDITWFSDEAWFHLSGYVNAQNSRIWASENPHEIANPDLTSPDFFLWGLLKDGVCKQTAYVTGFKGQHFG</sequence>
<dbReference type="AlphaFoldDB" id="A0A2J7QTV2"/>
<evidence type="ECO:0008006" key="3">
    <source>
        <dbReference type="Google" id="ProtNLM"/>
    </source>
</evidence>
<keyword evidence="2" id="KW-1185">Reference proteome</keyword>
<dbReference type="PANTHER" id="PTHR47326">
    <property type="entry name" value="TRANSPOSABLE ELEMENT TC3 TRANSPOSASE-LIKE PROTEIN"/>
    <property type="match status" value="1"/>
</dbReference>
<evidence type="ECO:0000313" key="2">
    <source>
        <dbReference type="Proteomes" id="UP000235965"/>
    </source>
</evidence>
<comment type="caution">
    <text evidence="1">The sequence shown here is derived from an EMBL/GenBank/DDBJ whole genome shotgun (WGS) entry which is preliminary data.</text>
</comment>
<dbReference type="InParanoid" id="A0A2J7QTV2"/>
<protein>
    <recommendedName>
        <fullName evidence="3">DUF4817 domain-containing protein</fullName>
    </recommendedName>
</protein>